<feature type="non-terminal residue" evidence="1">
    <location>
        <position position="99"/>
    </location>
</feature>
<evidence type="ECO:0000313" key="1">
    <source>
        <dbReference type="EMBL" id="KAJ9592095.1"/>
    </source>
</evidence>
<comment type="caution">
    <text evidence="1">The sequence shown here is derived from an EMBL/GenBank/DDBJ whole genome shotgun (WGS) entry which is preliminary data.</text>
</comment>
<evidence type="ECO:0000313" key="2">
    <source>
        <dbReference type="Proteomes" id="UP001233999"/>
    </source>
</evidence>
<dbReference type="EMBL" id="JASPKZ010003845">
    <property type="protein sequence ID" value="KAJ9592095.1"/>
    <property type="molecule type" value="Genomic_DNA"/>
</dbReference>
<gene>
    <name evidence="1" type="ORF">L9F63_001323</name>
</gene>
<name>A0AAD8A4Q6_DIPPU</name>
<accession>A0AAD8A4Q6</accession>
<keyword evidence="2" id="KW-1185">Reference proteome</keyword>
<proteinExistence type="predicted"/>
<feature type="non-terminal residue" evidence="1">
    <location>
        <position position="1"/>
    </location>
</feature>
<sequence>QQIPTFEILELSCKVVLENSKRSELYQKKTEETKLSQRNKTSDSTVNQIYYSFGELVYSEHVTSSNHQNSKFVPQISNFIKNWFAGSGQKCTANEAAEG</sequence>
<organism evidence="1 2">
    <name type="scientific">Diploptera punctata</name>
    <name type="common">Pacific beetle cockroach</name>
    <dbReference type="NCBI Taxonomy" id="6984"/>
    <lineage>
        <taxon>Eukaryota</taxon>
        <taxon>Metazoa</taxon>
        <taxon>Ecdysozoa</taxon>
        <taxon>Arthropoda</taxon>
        <taxon>Hexapoda</taxon>
        <taxon>Insecta</taxon>
        <taxon>Pterygota</taxon>
        <taxon>Neoptera</taxon>
        <taxon>Polyneoptera</taxon>
        <taxon>Dictyoptera</taxon>
        <taxon>Blattodea</taxon>
        <taxon>Blaberoidea</taxon>
        <taxon>Blaberidae</taxon>
        <taxon>Diplopterinae</taxon>
        <taxon>Diploptera</taxon>
    </lineage>
</organism>
<dbReference type="Proteomes" id="UP001233999">
    <property type="component" value="Unassembled WGS sequence"/>
</dbReference>
<dbReference type="AlphaFoldDB" id="A0AAD8A4Q6"/>
<protein>
    <submittedName>
        <fullName evidence="1">Uncharacterized protein</fullName>
    </submittedName>
</protein>
<reference evidence="1" key="1">
    <citation type="journal article" date="2023" name="IScience">
        <title>Live-bearing cockroach genome reveals convergent evolutionary mechanisms linked to viviparity in insects and beyond.</title>
        <authorList>
            <person name="Fouks B."/>
            <person name="Harrison M.C."/>
            <person name="Mikhailova A.A."/>
            <person name="Marchal E."/>
            <person name="English S."/>
            <person name="Carruthers M."/>
            <person name="Jennings E.C."/>
            <person name="Chiamaka E.L."/>
            <person name="Frigard R.A."/>
            <person name="Pippel M."/>
            <person name="Attardo G.M."/>
            <person name="Benoit J.B."/>
            <person name="Bornberg-Bauer E."/>
            <person name="Tobe S.S."/>
        </authorList>
    </citation>
    <scope>NUCLEOTIDE SEQUENCE</scope>
    <source>
        <strain evidence="1">Stay&amp;Tobe</strain>
    </source>
</reference>
<reference evidence="1" key="2">
    <citation type="submission" date="2023-05" db="EMBL/GenBank/DDBJ databases">
        <authorList>
            <person name="Fouks B."/>
        </authorList>
    </citation>
    <scope>NUCLEOTIDE SEQUENCE</scope>
    <source>
        <strain evidence="1">Stay&amp;Tobe</strain>
        <tissue evidence="1">Testes</tissue>
    </source>
</reference>